<dbReference type="Proteomes" id="UP001596108">
    <property type="component" value="Unassembled WGS sequence"/>
</dbReference>
<name>A0ABW0QVT6_9BACL</name>
<evidence type="ECO:0000313" key="2">
    <source>
        <dbReference type="Proteomes" id="UP001596108"/>
    </source>
</evidence>
<gene>
    <name evidence="1" type="ORF">ACFPQ4_05405</name>
</gene>
<proteinExistence type="predicted"/>
<evidence type="ECO:0000313" key="1">
    <source>
        <dbReference type="EMBL" id="MFC5528888.1"/>
    </source>
</evidence>
<keyword evidence="2" id="KW-1185">Reference proteome</keyword>
<dbReference type="Pfam" id="PF12831">
    <property type="entry name" value="FAD_oxidored"/>
    <property type="match status" value="1"/>
</dbReference>
<reference evidence="2" key="1">
    <citation type="journal article" date="2019" name="Int. J. Syst. Evol. Microbiol.">
        <title>The Global Catalogue of Microorganisms (GCM) 10K type strain sequencing project: providing services to taxonomists for standard genome sequencing and annotation.</title>
        <authorList>
            <consortium name="The Broad Institute Genomics Platform"/>
            <consortium name="The Broad Institute Genome Sequencing Center for Infectious Disease"/>
            <person name="Wu L."/>
            <person name="Ma J."/>
        </authorList>
    </citation>
    <scope>NUCLEOTIDE SEQUENCE [LARGE SCALE GENOMIC DNA]</scope>
    <source>
        <strain evidence="2">CGMCC 1.18578</strain>
    </source>
</reference>
<organism evidence="1 2">
    <name type="scientific">Cohnella yongneupensis</name>
    <dbReference type="NCBI Taxonomy" id="425006"/>
    <lineage>
        <taxon>Bacteria</taxon>
        <taxon>Bacillati</taxon>
        <taxon>Bacillota</taxon>
        <taxon>Bacilli</taxon>
        <taxon>Bacillales</taxon>
        <taxon>Paenibacillaceae</taxon>
        <taxon>Cohnella</taxon>
    </lineage>
</organism>
<comment type="caution">
    <text evidence="1">The sequence shown here is derived from an EMBL/GenBank/DDBJ whole genome shotgun (WGS) entry which is preliminary data.</text>
</comment>
<sequence>MTISDADKIDRFVLLRKGKPNRYGMPLRAFLSKGYDNVIVAGKAVGASAVAYGSARIQPNTALAAEVIGIMLGKLDSTQKLFELNRGQISSMQQYVRQKYGIELTGDEEPAA</sequence>
<dbReference type="EMBL" id="JBHSNC010000017">
    <property type="protein sequence ID" value="MFC5528888.1"/>
    <property type="molecule type" value="Genomic_DNA"/>
</dbReference>
<protein>
    <submittedName>
        <fullName evidence="1">FAD-dependent oxidoreductase</fullName>
    </submittedName>
</protein>
<accession>A0ABW0QVT6</accession>
<dbReference type="RefSeq" id="WP_378110759.1">
    <property type="nucleotide sequence ID" value="NZ_JBHSNC010000017.1"/>
</dbReference>